<keyword evidence="1" id="KW-0472">Membrane</keyword>
<feature type="transmembrane region" description="Helical" evidence="1">
    <location>
        <begin position="30"/>
        <end position="49"/>
    </location>
</feature>
<feature type="transmembrane region" description="Helical" evidence="1">
    <location>
        <begin position="7"/>
        <end position="24"/>
    </location>
</feature>
<reference evidence="2 3" key="1">
    <citation type="journal article" date="2015" name="Nature">
        <title>rRNA introns, odd ribosomes, and small enigmatic genomes across a large radiation of phyla.</title>
        <authorList>
            <person name="Brown C.T."/>
            <person name="Hug L.A."/>
            <person name="Thomas B.C."/>
            <person name="Sharon I."/>
            <person name="Castelle C.J."/>
            <person name="Singh A."/>
            <person name="Wilkins M.J."/>
            <person name="Williams K.H."/>
            <person name="Banfield J.F."/>
        </authorList>
    </citation>
    <scope>NUCLEOTIDE SEQUENCE [LARGE SCALE GENOMIC DNA]</scope>
</reference>
<evidence type="ECO:0000256" key="1">
    <source>
        <dbReference type="SAM" id="Phobius"/>
    </source>
</evidence>
<proteinExistence type="predicted"/>
<gene>
    <name evidence="2" type="ORF">US96_C0010G0027</name>
</gene>
<dbReference type="Proteomes" id="UP000034181">
    <property type="component" value="Unassembled WGS sequence"/>
</dbReference>
<feature type="non-terminal residue" evidence="2">
    <location>
        <position position="81"/>
    </location>
</feature>
<protein>
    <submittedName>
        <fullName evidence="2">Uncharacterized protein</fullName>
    </submittedName>
</protein>
<comment type="caution">
    <text evidence="2">The sequence shown here is derived from an EMBL/GenBank/DDBJ whole genome shotgun (WGS) entry which is preliminary data.</text>
</comment>
<evidence type="ECO:0000313" key="2">
    <source>
        <dbReference type="EMBL" id="KKQ75511.1"/>
    </source>
</evidence>
<keyword evidence="1" id="KW-1133">Transmembrane helix</keyword>
<dbReference type="AlphaFoldDB" id="A0A0G0NEH6"/>
<dbReference type="EMBL" id="LBUZ01000010">
    <property type="protein sequence ID" value="KKQ75511.1"/>
    <property type="molecule type" value="Genomic_DNA"/>
</dbReference>
<organism evidence="2 3">
    <name type="scientific">Candidatus Woesebacteria bacterium GW2011_GWB1_38_5b</name>
    <dbReference type="NCBI Taxonomy" id="1618569"/>
    <lineage>
        <taxon>Bacteria</taxon>
        <taxon>Candidatus Woeseibacteriota</taxon>
    </lineage>
</organism>
<accession>A0A0G0NEH6</accession>
<evidence type="ECO:0000313" key="3">
    <source>
        <dbReference type="Proteomes" id="UP000034181"/>
    </source>
</evidence>
<name>A0A0G0NEH6_9BACT</name>
<keyword evidence="1" id="KW-0812">Transmembrane</keyword>
<sequence>MIIETISAIAILGIAILFLNPGHLTMPDSMQSMLIVGLIISFLTFAAYLFREKSSDERESIHILTAGRISYLVGVGALIVG</sequence>